<dbReference type="InterPro" id="IPR014975">
    <property type="entry name" value="DUF1836"/>
</dbReference>
<feature type="compositionally biased region" description="Basic and acidic residues" evidence="1">
    <location>
        <begin position="206"/>
        <end position="226"/>
    </location>
</feature>
<dbReference type="EMBL" id="FNHZ01000001">
    <property type="protein sequence ID" value="SDM51563.1"/>
    <property type="molecule type" value="Genomic_DNA"/>
</dbReference>
<evidence type="ECO:0008006" key="4">
    <source>
        <dbReference type="Google" id="ProtNLM"/>
    </source>
</evidence>
<sequence length="226" mass="26747">MNDDNKAFINALLKKLVKLNYIKPNDVPNINLYMDQVTTFMDEHLSDVKRHEDDKILTKTMINNYTKNNLLPAPVKKKYSKEHIYILTFIYYFKNILFISDIQKILNPLTDKFFDTDSKPDLETIYNEIYLLEKTQIDYLSKDVIKKSEIANDSFKDVEDEDEREFLQLFSLVCLLSFDVYMKKNIIENLIDDFNAKQESKKKKAVKAEKKEAKKEAKKESKKESK</sequence>
<name>A0A1G9TV63_9FIRM</name>
<reference evidence="3" key="1">
    <citation type="submission" date="2016-10" db="EMBL/GenBank/DDBJ databases">
        <authorList>
            <person name="Varghese N."/>
            <person name="Submissions S."/>
        </authorList>
    </citation>
    <scope>NUCLEOTIDE SEQUENCE [LARGE SCALE GENOMIC DNA]</scope>
    <source>
        <strain evidence="3">M83</strain>
    </source>
</reference>
<dbReference type="PANTHER" id="PTHR40056:SF1">
    <property type="entry name" value="DUF1836 DOMAIN-CONTAINING PROTEIN"/>
    <property type="match status" value="1"/>
</dbReference>
<dbReference type="RefSeq" id="WP_027430266.1">
    <property type="nucleotide sequence ID" value="NZ_FNHZ01000001.1"/>
</dbReference>
<feature type="region of interest" description="Disordered" evidence="1">
    <location>
        <begin position="199"/>
        <end position="226"/>
    </location>
</feature>
<dbReference type="Proteomes" id="UP000187651">
    <property type="component" value="Unassembled WGS sequence"/>
</dbReference>
<evidence type="ECO:0000313" key="3">
    <source>
        <dbReference type="Proteomes" id="UP000187651"/>
    </source>
</evidence>
<organism evidence="2 3">
    <name type="scientific">Lachnospira pectinoschiza</name>
    <dbReference type="NCBI Taxonomy" id="28052"/>
    <lineage>
        <taxon>Bacteria</taxon>
        <taxon>Bacillati</taxon>
        <taxon>Bacillota</taxon>
        <taxon>Clostridia</taxon>
        <taxon>Lachnospirales</taxon>
        <taxon>Lachnospiraceae</taxon>
        <taxon>Lachnospira</taxon>
    </lineage>
</organism>
<dbReference type="OrthoDB" id="3191472at2"/>
<keyword evidence="3" id="KW-1185">Reference proteome</keyword>
<dbReference type="AlphaFoldDB" id="A0A1G9TV63"/>
<dbReference type="Pfam" id="PF08876">
    <property type="entry name" value="DUF1836"/>
    <property type="match status" value="1"/>
</dbReference>
<evidence type="ECO:0000313" key="2">
    <source>
        <dbReference type="EMBL" id="SDM51563.1"/>
    </source>
</evidence>
<protein>
    <recommendedName>
        <fullName evidence="4">DUF1836 domain-containing protein</fullName>
    </recommendedName>
</protein>
<dbReference type="PANTHER" id="PTHR40056">
    <property type="entry name" value="HYPOTHETICAL CYTOSOLIC PROTEIN"/>
    <property type="match status" value="1"/>
</dbReference>
<proteinExistence type="predicted"/>
<accession>A0A1G9TV63</accession>
<gene>
    <name evidence="2" type="ORF">SAMN05216544_0509</name>
</gene>
<evidence type="ECO:0000256" key="1">
    <source>
        <dbReference type="SAM" id="MobiDB-lite"/>
    </source>
</evidence>